<comment type="caution">
    <text evidence="1">The sequence shown here is derived from an EMBL/GenBank/DDBJ whole genome shotgun (WGS) entry which is preliminary data.</text>
</comment>
<reference evidence="1" key="1">
    <citation type="journal article" date="2020" name="mSystems">
        <title>Genome- and Community-Level Interaction Insights into Carbon Utilization and Element Cycling Functions of Hydrothermarchaeota in Hydrothermal Sediment.</title>
        <authorList>
            <person name="Zhou Z."/>
            <person name="Liu Y."/>
            <person name="Xu W."/>
            <person name="Pan J."/>
            <person name="Luo Z.H."/>
            <person name="Li M."/>
        </authorList>
    </citation>
    <scope>NUCLEOTIDE SEQUENCE [LARGE SCALE GENOMIC DNA]</scope>
    <source>
        <strain evidence="1">SpSt-23</strain>
    </source>
</reference>
<dbReference type="EMBL" id="DSJT01000021">
    <property type="protein sequence ID" value="HEF87345.1"/>
    <property type="molecule type" value="Genomic_DNA"/>
</dbReference>
<gene>
    <name evidence="1" type="ORF">ENP55_03455</name>
</gene>
<accession>A0A7C2FXX0</accession>
<dbReference type="InterPro" id="IPR019217">
    <property type="entry name" value="DUF2118"/>
</dbReference>
<name>A0A7C2FXX0_9CREN</name>
<proteinExistence type="predicted"/>
<dbReference type="AlphaFoldDB" id="A0A7C2FXX0"/>
<organism evidence="1">
    <name type="scientific">Thermosphaera aggregans</name>
    <dbReference type="NCBI Taxonomy" id="54254"/>
    <lineage>
        <taxon>Archaea</taxon>
        <taxon>Thermoproteota</taxon>
        <taxon>Thermoprotei</taxon>
        <taxon>Desulfurococcales</taxon>
        <taxon>Desulfurococcaceae</taxon>
        <taxon>Thermosphaera</taxon>
    </lineage>
</organism>
<evidence type="ECO:0000313" key="1">
    <source>
        <dbReference type="EMBL" id="HEF87345.1"/>
    </source>
</evidence>
<sequence>MNSYFFPEAYVENGFESGKTICFKGGNAYVAAAKDAGQGDCVKVFVNTPFEKLLEYMDLETPCFLRDVIIIYKEEAGGYKGILVEKKKKLYLLEASGSTIAVSKREGETVEPHEKIGYIITNKREVRVIKAPLKGILLAVIDLTWEKPEKVIMVFTGEQPREVFIGKSA</sequence>
<protein>
    <submittedName>
        <fullName evidence="1">DUF2118 domain-containing protein</fullName>
    </submittedName>
</protein>
<dbReference type="Gene3D" id="2.40.50.100">
    <property type="match status" value="1"/>
</dbReference>
<dbReference type="Pfam" id="PF09891">
    <property type="entry name" value="DUF2118"/>
    <property type="match status" value="1"/>
</dbReference>